<dbReference type="AlphaFoldDB" id="A0AAV2R4H6"/>
<proteinExistence type="predicted"/>
<feature type="domain" description="C-type lectin" evidence="1">
    <location>
        <begin position="11"/>
        <end position="129"/>
    </location>
</feature>
<feature type="non-terminal residue" evidence="4">
    <location>
        <position position="295"/>
    </location>
</feature>
<dbReference type="Gene3D" id="2.60.40.10">
    <property type="entry name" value="Immunoglobulins"/>
    <property type="match status" value="1"/>
</dbReference>
<dbReference type="Pfam" id="PF00050">
    <property type="entry name" value="Kazal_1"/>
    <property type="match status" value="1"/>
</dbReference>
<dbReference type="Pfam" id="PF00047">
    <property type="entry name" value="ig"/>
    <property type="match status" value="1"/>
</dbReference>
<gene>
    <name evidence="4" type="ORF">MNOR_LOCUS19861</name>
</gene>
<dbReference type="EMBL" id="CAXKWB010014980">
    <property type="protein sequence ID" value="CAL4112322.1"/>
    <property type="molecule type" value="Genomic_DNA"/>
</dbReference>
<dbReference type="InterPro" id="IPR002350">
    <property type="entry name" value="Kazal_dom"/>
</dbReference>
<reference evidence="4 5" key="1">
    <citation type="submission" date="2024-05" db="EMBL/GenBank/DDBJ databases">
        <authorList>
            <person name="Wallberg A."/>
        </authorList>
    </citation>
    <scope>NUCLEOTIDE SEQUENCE [LARGE SCALE GENOMIC DNA]</scope>
</reference>
<dbReference type="CDD" id="cd00104">
    <property type="entry name" value="KAZAL_FS"/>
    <property type="match status" value="1"/>
</dbReference>
<dbReference type="SMART" id="SM00280">
    <property type="entry name" value="KAZAL"/>
    <property type="match status" value="1"/>
</dbReference>
<dbReference type="InterPro" id="IPR036179">
    <property type="entry name" value="Ig-like_dom_sf"/>
</dbReference>
<dbReference type="SUPFAM" id="SSF48726">
    <property type="entry name" value="Immunoglobulin"/>
    <property type="match status" value="1"/>
</dbReference>
<dbReference type="InterPro" id="IPR001304">
    <property type="entry name" value="C-type_lectin-like"/>
</dbReference>
<keyword evidence="5" id="KW-1185">Reference proteome</keyword>
<name>A0AAV2R4H6_MEGNR</name>
<dbReference type="PROSITE" id="PS51465">
    <property type="entry name" value="KAZAL_2"/>
    <property type="match status" value="1"/>
</dbReference>
<evidence type="ECO:0000313" key="4">
    <source>
        <dbReference type="EMBL" id="CAL4112322.1"/>
    </source>
</evidence>
<dbReference type="InterPro" id="IPR016186">
    <property type="entry name" value="C-type_lectin-like/link_sf"/>
</dbReference>
<dbReference type="PROSITE" id="PS50835">
    <property type="entry name" value="IG_LIKE"/>
    <property type="match status" value="1"/>
</dbReference>
<evidence type="ECO:0000259" key="3">
    <source>
        <dbReference type="PROSITE" id="PS51465"/>
    </source>
</evidence>
<dbReference type="InterPro" id="IPR016187">
    <property type="entry name" value="CTDL_fold"/>
</dbReference>
<accession>A0AAV2R4H6</accession>
<dbReference type="SUPFAM" id="SSF56436">
    <property type="entry name" value="C-type lectin-like"/>
    <property type="match status" value="1"/>
</dbReference>
<evidence type="ECO:0000259" key="2">
    <source>
        <dbReference type="PROSITE" id="PS50835"/>
    </source>
</evidence>
<comment type="caution">
    <text evidence="4">The sequence shown here is derived from an EMBL/GenBank/DDBJ whole genome shotgun (WGS) entry which is preliminary data.</text>
</comment>
<dbReference type="Gene3D" id="3.10.100.10">
    <property type="entry name" value="Mannose-Binding Protein A, subunit A"/>
    <property type="match status" value="1"/>
</dbReference>
<dbReference type="CDD" id="cd00037">
    <property type="entry name" value="CLECT"/>
    <property type="match status" value="1"/>
</dbReference>
<feature type="domain" description="Kazal-like" evidence="3">
    <location>
        <begin position="240"/>
        <end position="293"/>
    </location>
</feature>
<dbReference type="InterPro" id="IPR013151">
    <property type="entry name" value="Immunoglobulin_dom"/>
</dbReference>
<dbReference type="Gene3D" id="3.30.60.30">
    <property type="match status" value="1"/>
</dbReference>
<dbReference type="InterPro" id="IPR036058">
    <property type="entry name" value="Kazal_dom_sf"/>
</dbReference>
<evidence type="ECO:0000313" key="5">
    <source>
        <dbReference type="Proteomes" id="UP001497623"/>
    </source>
</evidence>
<dbReference type="SMART" id="SM00034">
    <property type="entry name" value="CLECT"/>
    <property type="match status" value="1"/>
</dbReference>
<dbReference type="InterPro" id="IPR013783">
    <property type="entry name" value="Ig-like_fold"/>
</dbReference>
<protein>
    <submittedName>
        <fullName evidence="4">Uncharacterized protein</fullName>
    </submittedName>
</protein>
<feature type="domain" description="Ig-like" evidence="2">
    <location>
        <begin position="141"/>
        <end position="236"/>
    </location>
</feature>
<feature type="non-terminal residue" evidence="4">
    <location>
        <position position="1"/>
    </location>
</feature>
<dbReference type="InterPro" id="IPR007110">
    <property type="entry name" value="Ig-like_dom"/>
</dbReference>
<dbReference type="SUPFAM" id="SSF100895">
    <property type="entry name" value="Kazal-type serine protease inhibitors"/>
    <property type="match status" value="1"/>
</dbReference>
<evidence type="ECO:0000259" key="1">
    <source>
        <dbReference type="PROSITE" id="PS50041"/>
    </source>
</evidence>
<dbReference type="PROSITE" id="PS50041">
    <property type="entry name" value="C_TYPE_LECTIN_2"/>
    <property type="match status" value="1"/>
</dbReference>
<sequence length="295" mass="33539">ECREGFFIVDGSTQCFRLYDDKSRTWEEAQSKCQNEGLLAAKPTDRVAATVRKYIFDKKGDGGVWLDAQGDGDNMAWQLDGRKISRSSILWWPILPGKWFNYTNCLLLLAYRSNWREHPNKPYLTYPCANFHRTLCEDVGPLLFNSIEAFVNISEKINLNCGIRSHYFYCTWEKDNNIIQIEDVYKDVYSGISRPDNTTNNQCGIVVDKATIEDQGIWTCKIYSQATVLTGSKKVTLAVTGTAPPCYRECGIHHDWVCGTDNKSYQNPCSLIVSACVAKQTNVTKKYQGKCEVVK</sequence>
<organism evidence="4 5">
    <name type="scientific">Meganyctiphanes norvegica</name>
    <name type="common">Northern krill</name>
    <name type="synonym">Thysanopoda norvegica</name>
    <dbReference type="NCBI Taxonomy" id="48144"/>
    <lineage>
        <taxon>Eukaryota</taxon>
        <taxon>Metazoa</taxon>
        <taxon>Ecdysozoa</taxon>
        <taxon>Arthropoda</taxon>
        <taxon>Crustacea</taxon>
        <taxon>Multicrustacea</taxon>
        <taxon>Malacostraca</taxon>
        <taxon>Eumalacostraca</taxon>
        <taxon>Eucarida</taxon>
        <taxon>Euphausiacea</taxon>
        <taxon>Euphausiidae</taxon>
        <taxon>Meganyctiphanes</taxon>
    </lineage>
</organism>
<dbReference type="Proteomes" id="UP001497623">
    <property type="component" value="Unassembled WGS sequence"/>
</dbReference>